<name>A0A401IR40_9LACO</name>
<dbReference type="PANTHER" id="PTHR33383:SF1">
    <property type="entry name" value="MEMBRANE PROTEIN INSERTION EFFICIENCY FACTOR-RELATED"/>
    <property type="match status" value="1"/>
</dbReference>
<dbReference type="Proteomes" id="UP000286848">
    <property type="component" value="Unassembled WGS sequence"/>
</dbReference>
<dbReference type="AlphaFoldDB" id="A0A401IR40"/>
<keyword evidence="1" id="KW-0472">Membrane</keyword>
<evidence type="ECO:0000313" key="3">
    <source>
        <dbReference type="Proteomes" id="UP000286848"/>
    </source>
</evidence>
<proteinExistence type="inferred from homology"/>
<comment type="function">
    <text evidence="1">Could be involved in insertion of integral membrane proteins into the membrane.</text>
</comment>
<dbReference type="RefSeq" id="WP_124974989.1">
    <property type="nucleotide sequence ID" value="NZ_BFFP01000004.1"/>
</dbReference>
<evidence type="ECO:0000313" key="2">
    <source>
        <dbReference type="EMBL" id="GBG93987.1"/>
    </source>
</evidence>
<sequence>MKNILIFPIKIYQKVISPLFPPSCRYYPTCSNYALQALEKHGLILGAVMALARIIRCNPFIRGGYDPVPEKFSIFRNLDWVNEDSAAAEWRKKNEQRKKY</sequence>
<reference evidence="2 3" key="1">
    <citation type="journal article" date="2019" name="Int. J. Syst. Evol. Microbiol.">
        <title>Lactobacillus salitolerans sp. nov., a novel lactic acid bacterium isolated from spent mushroom substrates.</title>
        <authorList>
            <person name="Tohno M."/>
            <person name="Tanizawa Y."/>
            <person name="Kojima Y."/>
            <person name="Sakamoto M."/>
            <person name="Nakamura Y."/>
            <person name="Ohkuma M."/>
            <person name="Kobayashi H."/>
        </authorList>
    </citation>
    <scope>NUCLEOTIDE SEQUENCE [LARGE SCALE GENOMIC DNA]</scope>
    <source>
        <strain evidence="2 3">YK43</strain>
    </source>
</reference>
<keyword evidence="1" id="KW-1003">Cell membrane</keyword>
<keyword evidence="3" id="KW-1185">Reference proteome</keyword>
<dbReference type="PANTHER" id="PTHR33383">
    <property type="entry name" value="MEMBRANE PROTEIN INSERTION EFFICIENCY FACTOR-RELATED"/>
    <property type="match status" value="1"/>
</dbReference>
<evidence type="ECO:0000256" key="1">
    <source>
        <dbReference type="HAMAP-Rule" id="MF_00386"/>
    </source>
</evidence>
<protein>
    <recommendedName>
        <fullName evidence="1">Putative membrane protein insertion efficiency factor</fullName>
    </recommendedName>
</protein>
<comment type="caution">
    <text evidence="2">The sequence shown here is derived from an EMBL/GenBank/DDBJ whole genome shotgun (WGS) entry which is preliminary data.</text>
</comment>
<accession>A0A401IR40</accession>
<dbReference type="InterPro" id="IPR002696">
    <property type="entry name" value="Membr_insert_effic_factor_YidD"/>
</dbReference>
<comment type="subcellular location">
    <subcellularLocation>
        <location evidence="1">Cell membrane</location>
        <topology evidence="1">Peripheral membrane protein</topology>
        <orientation evidence="1">Cytoplasmic side</orientation>
    </subcellularLocation>
</comment>
<dbReference type="NCBIfam" id="TIGR00278">
    <property type="entry name" value="membrane protein insertion efficiency factor YidD"/>
    <property type="match status" value="1"/>
</dbReference>
<comment type="similarity">
    <text evidence="1">Belongs to the UPF0161 family.</text>
</comment>
<dbReference type="GO" id="GO:0005886">
    <property type="term" value="C:plasma membrane"/>
    <property type="evidence" value="ECO:0007669"/>
    <property type="project" value="UniProtKB-SubCell"/>
</dbReference>
<dbReference type="OrthoDB" id="9801753at2"/>
<dbReference type="SMART" id="SM01234">
    <property type="entry name" value="Haemolytic"/>
    <property type="match status" value="1"/>
</dbReference>
<dbReference type="EMBL" id="BFFP01000004">
    <property type="protein sequence ID" value="GBG93987.1"/>
    <property type="molecule type" value="Genomic_DNA"/>
</dbReference>
<gene>
    <name evidence="2" type="ORF">LFYK43_04460</name>
</gene>
<dbReference type="HAMAP" id="MF_00386">
    <property type="entry name" value="UPF0161_YidD"/>
    <property type="match status" value="1"/>
</dbReference>
<dbReference type="Pfam" id="PF01809">
    <property type="entry name" value="YidD"/>
    <property type="match status" value="1"/>
</dbReference>
<organism evidence="2 3">
    <name type="scientific">Ligilactobacillus salitolerans</name>
    <dbReference type="NCBI Taxonomy" id="1808352"/>
    <lineage>
        <taxon>Bacteria</taxon>
        <taxon>Bacillati</taxon>
        <taxon>Bacillota</taxon>
        <taxon>Bacilli</taxon>
        <taxon>Lactobacillales</taxon>
        <taxon>Lactobacillaceae</taxon>
        <taxon>Ligilactobacillus</taxon>
    </lineage>
</organism>